<gene>
    <name evidence="6" type="ORF">ACJ72_06908</name>
</gene>
<accession>A0A1B7NPN9</accession>
<dbReference type="EMBL" id="LGUA01001317">
    <property type="protein sequence ID" value="OAX78783.1"/>
    <property type="molecule type" value="Genomic_DNA"/>
</dbReference>
<keyword evidence="2 5" id="KW-0812">Transmembrane</keyword>
<dbReference type="GO" id="GO:0046873">
    <property type="term" value="F:metal ion transmembrane transporter activity"/>
    <property type="evidence" value="ECO:0007669"/>
    <property type="project" value="InterPro"/>
</dbReference>
<feature type="transmembrane region" description="Helical" evidence="5">
    <location>
        <begin position="60"/>
        <end position="80"/>
    </location>
</feature>
<dbReference type="OrthoDB" id="4178743at2759"/>
<dbReference type="InterPro" id="IPR045863">
    <property type="entry name" value="CorA_TM1_TM2"/>
</dbReference>
<evidence type="ECO:0000256" key="5">
    <source>
        <dbReference type="SAM" id="Phobius"/>
    </source>
</evidence>
<dbReference type="Gene3D" id="1.20.58.340">
    <property type="entry name" value="Magnesium transport protein CorA, transmembrane region"/>
    <property type="match status" value="1"/>
</dbReference>
<organism evidence="6 7">
    <name type="scientific">Emergomyces africanus</name>
    <dbReference type="NCBI Taxonomy" id="1955775"/>
    <lineage>
        <taxon>Eukaryota</taxon>
        <taxon>Fungi</taxon>
        <taxon>Dikarya</taxon>
        <taxon>Ascomycota</taxon>
        <taxon>Pezizomycotina</taxon>
        <taxon>Eurotiomycetes</taxon>
        <taxon>Eurotiomycetidae</taxon>
        <taxon>Onygenales</taxon>
        <taxon>Ajellomycetaceae</taxon>
        <taxon>Emergomyces</taxon>
    </lineage>
</organism>
<dbReference type="AlphaFoldDB" id="A0A1B7NPN9"/>
<dbReference type="STRING" id="1658172.A0A1B7NPN9"/>
<dbReference type="GO" id="GO:0016020">
    <property type="term" value="C:membrane"/>
    <property type="evidence" value="ECO:0007669"/>
    <property type="project" value="UniProtKB-SubCell"/>
</dbReference>
<keyword evidence="3 5" id="KW-1133">Transmembrane helix</keyword>
<evidence type="ECO:0000256" key="3">
    <source>
        <dbReference type="ARBA" id="ARBA00022989"/>
    </source>
</evidence>
<evidence type="ECO:0000256" key="1">
    <source>
        <dbReference type="ARBA" id="ARBA00004141"/>
    </source>
</evidence>
<feature type="transmembrane region" description="Helical" evidence="5">
    <location>
        <begin position="17"/>
        <end position="40"/>
    </location>
</feature>
<keyword evidence="7" id="KW-1185">Reference proteome</keyword>
<comment type="subcellular location">
    <subcellularLocation>
        <location evidence="1">Membrane</location>
        <topology evidence="1">Multi-pass membrane protein</topology>
    </subcellularLocation>
</comment>
<dbReference type="InterPro" id="IPR002523">
    <property type="entry name" value="MgTranspt_CorA/ZnTranspt_ZntB"/>
</dbReference>
<sequence>MQGFNIVSQTDSAAMKIISAVGLIFLPGTFISTLFGMNFFDFSVDGNTGKQTFAMSDKFWVFWAISLPVTGAVILAWAVWDFWYPLASTLTQLWVASKKKVDFLVKRREDKKIDLASLP</sequence>
<reference evidence="6 7" key="1">
    <citation type="submission" date="2015-07" db="EMBL/GenBank/DDBJ databases">
        <title>Emmonsia species relationships and genome sequence.</title>
        <authorList>
            <person name="Cuomo C.A."/>
            <person name="Schwartz I.S."/>
            <person name="Kenyon C."/>
            <person name="de Hoog G.S."/>
            <person name="Govender N.P."/>
            <person name="Botha A."/>
            <person name="Moreno L."/>
            <person name="de Vries M."/>
            <person name="Munoz J.F."/>
            <person name="Stielow J.B."/>
        </authorList>
    </citation>
    <scope>NUCLEOTIDE SEQUENCE [LARGE SCALE GENOMIC DNA]</scope>
    <source>
        <strain evidence="6 7">CBS 136260</strain>
    </source>
</reference>
<evidence type="ECO:0000256" key="2">
    <source>
        <dbReference type="ARBA" id="ARBA00022692"/>
    </source>
</evidence>
<comment type="caution">
    <text evidence="6">The sequence shown here is derived from an EMBL/GenBank/DDBJ whole genome shotgun (WGS) entry which is preliminary data.</text>
</comment>
<evidence type="ECO:0000313" key="7">
    <source>
        <dbReference type="Proteomes" id="UP000091918"/>
    </source>
</evidence>
<protein>
    <submittedName>
        <fullName evidence="6">Uncharacterized protein</fullName>
    </submittedName>
</protein>
<proteinExistence type="predicted"/>
<dbReference type="SUPFAM" id="SSF144083">
    <property type="entry name" value="Magnesium transport protein CorA, transmembrane region"/>
    <property type="match status" value="1"/>
</dbReference>
<name>A0A1B7NPN9_9EURO</name>
<evidence type="ECO:0000256" key="4">
    <source>
        <dbReference type="ARBA" id="ARBA00023136"/>
    </source>
</evidence>
<keyword evidence="4 5" id="KW-0472">Membrane</keyword>
<dbReference type="Pfam" id="PF01544">
    <property type="entry name" value="CorA"/>
    <property type="match status" value="1"/>
</dbReference>
<evidence type="ECO:0000313" key="6">
    <source>
        <dbReference type="EMBL" id="OAX78783.1"/>
    </source>
</evidence>
<dbReference type="Proteomes" id="UP000091918">
    <property type="component" value="Unassembled WGS sequence"/>
</dbReference>